<evidence type="ECO:0000313" key="14">
    <source>
        <dbReference type="Ensembl" id="ENSSANP00000102709.1"/>
    </source>
</evidence>
<dbReference type="Ensembl" id="ENSSANT00000109009.1">
    <property type="protein sequence ID" value="ENSSANP00000102709.1"/>
    <property type="gene ID" value="ENSSANG00000050322.1"/>
</dbReference>
<name>A0A671SZH1_9TELE</name>
<dbReference type="InterPro" id="IPR041507">
    <property type="entry name" value="UCH_C"/>
</dbReference>
<gene>
    <name evidence="14" type="primary">LOC107695622</name>
</gene>
<evidence type="ECO:0000313" key="15">
    <source>
        <dbReference type="Proteomes" id="UP000472260"/>
    </source>
</evidence>
<evidence type="ECO:0000256" key="5">
    <source>
        <dbReference type="ARBA" id="ARBA00022786"/>
    </source>
</evidence>
<feature type="domain" description="UCH catalytic" evidence="13">
    <location>
        <begin position="4"/>
        <end position="235"/>
    </location>
</feature>
<dbReference type="EC" id="3.4.19.12" evidence="11"/>
<proteinExistence type="inferred from homology"/>
<evidence type="ECO:0000256" key="4">
    <source>
        <dbReference type="ARBA" id="ARBA00022670"/>
    </source>
</evidence>
<reference evidence="14" key="2">
    <citation type="submission" date="2025-09" db="UniProtKB">
        <authorList>
            <consortium name="Ensembl"/>
        </authorList>
    </citation>
    <scope>IDENTIFICATION</scope>
</reference>
<keyword evidence="5 10" id="KW-0833">Ubl conjugation pathway</keyword>
<dbReference type="InterPro" id="IPR038765">
    <property type="entry name" value="Papain-like_cys_pep_sf"/>
</dbReference>
<keyword evidence="7 10" id="KW-0788">Thiol protease</keyword>
<feature type="compositionally biased region" description="Polar residues" evidence="12">
    <location>
        <begin position="426"/>
        <end position="435"/>
    </location>
</feature>
<keyword evidence="6 10" id="KW-0378">Hydrolase</keyword>
<feature type="region of interest" description="Disordered" evidence="12">
    <location>
        <begin position="422"/>
        <end position="490"/>
    </location>
</feature>
<dbReference type="Pfam" id="PF01088">
    <property type="entry name" value="Peptidase_C12"/>
    <property type="match status" value="1"/>
</dbReference>
<keyword evidence="15" id="KW-1185">Reference proteome</keyword>
<evidence type="ECO:0000256" key="8">
    <source>
        <dbReference type="ARBA" id="ARBA00022853"/>
    </source>
</evidence>
<keyword evidence="4 10" id="KW-0645">Protease</keyword>
<feature type="compositionally biased region" description="Polar residues" evidence="12">
    <location>
        <begin position="445"/>
        <end position="489"/>
    </location>
</feature>
<dbReference type="AlphaFoldDB" id="A0A671SZH1"/>
<organism evidence="14 15">
    <name type="scientific">Sinocyclocheilus anshuiensis</name>
    <dbReference type="NCBI Taxonomy" id="1608454"/>
    <lineage>
        <taxon>Eukaryota</taxon>
        <taxon>Metazoa</taxon>
        <taxon>Chordata</taxon>
        <taxon>Craniata</taxon>
        <taxon>Vertebrata</taxon>
        <taxon>Euteleostomi</taxon>
        <taxon>Actinopterygii</taxon>
        <taxon>Neopterygii</taxon>
        <taxon>Teleostei</taxon>
        <taxon>Ostariophysi</taxon>
        <taxon>Cypriniformes</taxon>
        <taxon>Cyprinidae</taxon>
        <taxon>Cyprininae</taxon>
        <taxon>Sinocyclocheilus</taxon>
    </lineage>
</organism>
<dbReference type="PANTHER" id="PTHR10589:SF28">
    <property type="entry name" value="UBIQUITIN CARBOXYL-TERMINAL HYDROLASE BAP1"/>
    <property type="match status" value="1"/>
</dbReference>
<dbReference type="PRINTS" id="PR00707">
    <property type="entry name" value="UBCTHYDRLASE"/>
</dbReference>
<evidence type="ECO:0000256" key="3">
    <source>
        <dbReference type="ARBA" id="ARBA00007182"/>
    </source>
</evidence>
<evidence type="ECO:0000256" key="12">
    <source>
        <dbReference type="SAM" id="MobiDB-lite"/>
    </source>
</evidence>
<dbReference type="GO" id="GO:0005634">
    <property type="term" value="C:nucleus"/>
    <property type="evidence" value="ECO:0007669"/>
    <property type="project" value="UniProtKB-SubCell"/>
</dbReference>
<keyword evidence="9" id="KW-0539">Nucleus</keyword>
<dbReference type="GO" id="GO:0006325">
    <property type="term" value="P:chromatin organization"/>
    <property type="evidence" value="ECO:0007669"/>
    <property type="project" value="UniProtKB-KW"/>
</dbReference>
<comment type="subcellular location">
    <subcellularLocation>
        <location evidence="2">Nucleus</location>
    </subcellularLocation>
</comment>
<keyword evidence="8" id="KW-0156">Chromatin regulator</keyword>
<feature type="region of interest" description="Disordered" evidence="12">
    <location>
        <begin position="639"/>
        <end position="661"/>
    </location>
</feature>
<dbReference type="PROSITE" id="PS52048">
    <property type="entry name" value="UCH_DOMAIN"/>
    <property type="match status" value="1"/>
</dbReference>
<protein>
    <recommendedName>
        <fullName evidence="11">Ubiquitin carboxyl-terminal hydrolase</fullName>
        <ecNumber evidence="11">3.4.19.12</ecNumber>
    </recommendedName>
</protein>
<dbReference type="GO" id="GO:0004843">
    <property type="term" value="F:cysteine-type deubiquitinase activity"/>
    <property type="evidence" value="ECO:0007669"/>
    <property type="project" value="UniProtKB-UniRule"/>
</dbReference>
<feature type="region of interest" description="Disordered" evidence="12">
    <location>
        <begin position="353"/>
        <end position="381"/>
    </location>
</feature>
<dbReference type="Gene3D" id="3.40.532.10">
    <property type="entry name" value="Peptidase C12, ubiquitin carboxyl-terminal hydrolase"/>
    <property type="match status" value="1"/>
</dbReference>
<comment type="catalytic activity">
    <reaction evidence="1 10 11">
        <text>Thiol-dependent hydrolysis of ester, thioester, amide, peptide and isopeptide bonds formed by the C-terminal Gly of ubiquitin (a 76-residue protein attached to proteins as an intracellular targeting signal).</text>
        <dbReference type="EC" id="3.4.19.12"/>
    </reaction>
</comment>
<dbReference type="Gene3D" id="1.20.58.860">
    <property type="match status" value="1"/>
</dbReference>
<dbReference type="GO" id="GO:0016579">
    <property type="term" value="P:protein deubiquitination"/>
    <property type="evidence" value="ECO:0007669"/>
    <property type="project" value="TreeGrafter"/>
</dbReference>
<sequence>MNKGWLELESDPGLFTLLLEDFGVKGVQVEEIYDLQSKCQSPVYGFIFLFKWIEERRSRRKVSTLVDETSVIDDEIVNDMFFAHQLIPNSCATHALLSVLLNCSGVELGTTLSRMKAFTKGFSPESKGYAIGNAPELAKAHNSHARPEPRHLPEKQNGISAVRTMEAFHFVSYVPIKDRLFELDGLKAYPIDHGPWGEDEEWTDKARRVIMERIGLATAGEPYHDIRFNLMAVVPDRRLKYESKLEILKRNRQIILEGLQQVIQMTQQGSGQDRKQQDSSSSEDMPPAVKKEEEQDTPIPLCTEQEGATALPSPAGKVRPMAKPATFLNPNPNPIVQRLPAFLDNHNYAKSPMQEEEDLAAGVGRSRLPGPPQPTYSDDEDYYDDEEEECSTAATLPRHIHNGKMNYFNGVLAEKLKKEVQRKDSMATTGSTPLNVRTEGRTGGISITSACQPSPTPSNESTDTASEIGSAFNSPLRSPARSQAATRPSSPVVPHLSRVLFGEEEGLLRLDARHNRAVRDLGALVSSTMLRLQEDGVMYALPATGTCSLMQLSMNLRVSVAQELLALLKYVEADIVNYEVCLKEEVEKRKKYKIDDQRRTHNYDEFICTFISMLAQEGMLASLVEQNISVRRRQGVSIGRLHKQRKPDRRKRSRPYKAKRQ</sequence>
<dbReference type="PROSITE" id="PS52049">
    <property type="entry name" value="ULD"/>
    <property type="match status" value="1"/>
</dbReference>
<reference evidence="14" key="1">
    <citation type="submission" date="2025-08" db="UniProtKB">
        <authorList>
            <consortium name="Ensembl"/>
        </authorList>
    </citation>
    <scope>IDENTIFICATION</scope>
</reference>
<evidence type="ECO:0000256" key="2">
    <source>
        <dbReference type="ARBA" id="ARBA00004123"/>
    </source>
</evidence>
<evidence type="ECO:0000256" key="6">
    <source>
        <dbReference type="ARBA" id="ARBA00022801"/>
    </source>
</evidence>
<accession>A0A671SZH1</accession>
<dbReference type="GO" id="GO:0005737">
    <property type="term" value="C:cytoplasm"/>
    <property type="evidence" value="ECO:0007669"/>
    <property type="project" value="TreeGrafter"/>
</dbReference>
<dbReference type="SUPFAM" id="SSF54001">
    <property type="entry name" value="Cysteine proteinases"/>
    <property type="match status" value="1"/>
</dbReference>
<feature type="site" description="Transition state stabilizer" evidence="10">
    <location>
        <position position="85"/>
    </location>
</feature>
<evidence type="ECO:0000256" key="1">
    <source>
        <dbReference type="ARBA" id="ARBA00000707"/>
    </source>
</evidence>
<dbReference type="GO" id="GO:0006511">
    <property type="term" value="P:ubiquitin-dependent protein catabolic process"/>
    <property type="evidence" value="ECO:0007669"/>
    <property type="project" value="UniProtKB-UniRule"/>
</dbReference>
<dbReference type="InterPro" id="IPR001578">
    <property type="entry name" value="Peptidase_C12_UCH"/>
</dbReference>
<evidence type="ECO:0000259" key="13">
    <source>
        <dbReference type="PROSITE" id="PS52048"/>
    </source>
</evidence>
<dbReference type="FunFam" id="3.40.532.10:FF:000002">
    <property type="entry name" value="Ubiquitin carboxyl-terminal hydrolase"/>
    <property type="match status" value="1"/>
</dbReference>
<evidence type="ECO:0000256" key="10">
    <source>
        <dbReference type="PROSITE-ProRule" id="PRU01393"/>
    </source>
</evidence>
<dbReference type="Proteomes" id="UP000472260">
    <property type="component" value="Unassembled WGS sequence"/>
</dbReference>
<dbReference type="PANTHER" id="PTHR10589">
    <property type="entry name" value="UBIQUITIN CARBOXYL-TERMINAL HYDROLASE"/>
    <property type="match status" value="1"/>
</dbReference>
<dbReference type="Pfam" id="PF18031">
    <property type="entry name" value="UCH_C"/>
    <property type="match status" value="1"/>
</dbReference>
<feature type="active site" description="Nucleophile" evidence="10">
    <location>
        <position position="91"/>
    </location>
</feature>
<evidence type="ECO:0000256" key="11">
    <source>
        <dbReference type="RuleBase" id="RU361215"/>
    </source>
</evidence>
<dbReference type="CDD" id="cd09617">
    <property type="entry name" value="Peptidase_C12_UCH37_BAP1"/>
    <property type="match status" value="1"/>
</dbReference>
<comment type="similarity">
    <text evidence="3">Belongs to the peptidase C12 family. BAP1 subfamily.</text>
</comment>
<evidence type="ECO:0000256" key="9">
    <source>
        <dbReference type="ARBA" id="ARBA00023242"/>
    </source>
</evidence>
<dbReference type="InterPro" id="IPR036959">
    <property type="entry name" value="Peptidase_C12_UCH_sf"/>
</dbReference>
<feature type="region of interest" description="Disordered" evidence="12">
    <location>
        <begin position="266"/>
        <end position="300"/>
    </location>
</feature>
<feature type="active site" description="Proton donor" evidence="10">
    <location>
        <position position="169"/>
    </location>
</feature>
<evidence type="ECO:0000256" key="7">
    <source>
        <dbReference type="ARBA" id="ARBA00022807"/>
    </source>
</evidence>
<feature type="site" description="Important for enzyme activity" evidence="10">
    <location>
        <position position="184"/>
    </location>
</feature>